<dbReference type="AlphaFoldDB" id="A0A3L6RAC5"/>
<comment type="similarity">
    <text evidence="2">Belongs to the class-IV pyridoxal-phosphate-dependent aminotransferase family.</text>
</comment>
<comment type="caution">
    <text evidence="4">The sequence shown here is derived from an EMBL/GenBank/DDBJ whole genome shotgun (WGS) entry which is preliminary data.</text>
</comment>
<dbReference type="Gene3D" id="3.20.10.10">
    <property type="entry name" value="D-amino Acid Aminotransferase, subunit A, domain 2"/>
    <property type="match status" value="1"/>
</dbReference>
<dbReference type="SUPFAM" id="SSF56752">
    <property type="entry name" value="D-aminoacid aminotransferase-like PLP-dependent enzymes"/>
    <property type="match status" value="1"/>
</dbReference>
<gene>
    <name evidence="4" type="ORF">C2845_PM06G10850</name>
</gene>
<dbReference type="FunFam" id="3.30.470.10:FF:000008">
    <property type="entry name" value="D-amino-acid transaminase, chloroplastic"/>
    <property type="match status" value="1"/>
</dbReference>
<name>A0A3L6RAC5_PANMI</name>
<evidence type="ECO:0000313" key="4">
    <source>
        <dbReference type="EMBL" id="RLM99778.1"/>
    </source>
</evidence>
<organism evidence="4 5">
    <name type="scientific">Panicum miliaceum</name>
    <name type="common">Proso millet</name>
    <name type="synonym">Broomcorn millet</name>
    <dbReference type="NCBI Taxonomy" id="4540"/>
    <lineage>
        <taxon>Eukaryota</taxon>
        <taxon>Viridiplantae</taxon>
        <taxon>Streptophyta</taxon>
        <taxon>Embryophyta</taxon>
        <taxon>Tracheophyta</taxon>
        <taxon>Spermatophyta</taxon>
        <taxon>Magnoliopsida</taxon>
        <taxon>Liliopsida</taxon>
        <taxon>Poales</taxon>
        <taxon>Poaceae</taxon>
        <taxon>PACMAD clade</taxon>
        <taxon>Panicoideae</taxon>
        <taxon>Panicodae</taxon>
        <taxon>Paniceae</taxon>
        <taxon>Panicinae</taxon>
        <taxon>Panicum</taxon>
        <taxon>Panicum sect. Panicum</taxon>
    </lineage>
</organism>
<dbReference type="Gene3D" id="3.30.470.10">
    <property type="match status" value="1"/>
</dbReference>
<evidence type="ECO:0000313" key="5">
    <source>
        <dbReference type="Proteomes" id="UP000275267"/>
    </source>
</evidence>
<dbReference type="PANTHER" id="PTHR42743:SF12">
    <property type="entry name" value="OS05G0244700 PROTEIN"/>
    <property type="match status" value="1"/>
</dbReference>
<dbReference type="Proteomes" id="UP000275267">
    <property type="component" value="Unassembled WGS sequence"/>
</dbReference>
<dbReference type="STRING" id="4540.A0A3L6RAC5"/>
<dbReference type="InterPro" id="IPR001544">
    <property type="entry name" value="Aminotrans_IV"/>
</dbReference>
<evidence type="ECO:0000256" key="3">
    <source>
        <dbReference type="ARBA" id="ARBA00022898"/>
    </source>
</evidence>
<dbReference type="InterPro" id="IPR043132">
    <property type="entry name" value="BCAT-like_C"/>
</dbReference>
<evidence type="ECO:0008006" key="6">
    <source>
        <dbReference type="Google" id="ProtNLM"/>
    </source>
</evidence>
<protein>
    <recommendedName>
        <fullName evidence="6">D-amino-acid transaminase, chloroplastic-like</fullName>
    </recommendedName>
</protein>
<accession>A0A3L6RAC5</accession>
<keyword evidence="3" id="KW-0663">Pyridoxal phosphate</keyword>
<evidence type="ECO:0000256" key="1">
    <source>
        <dbReference type="ARBA" id="ARBA00001933"/>
    </source>
</evidence>
<dbReference type="GO" id="GO:0008652">
    <property type="term" value="P:amino acid biosynthetic process"/>
    <property type="evidence" value="ECO:0007669"/>
    <property type="project" value="UniProtKB-ARBA"/>
</dbReference>
<dbReference type="GO" id="GO:0003824">
    <property type="term" value="F:catalytic activity"/>
    <property type="evidence" value="ECO:0007669"/>
    <property type="project" value="InterPro"/>
</dbReference>
<dbReference type="GO" id="GO:0046394">
    <property type="term" value="P:carboxylic acid biosynthetic process"/>
    <property type="evidence" value="ECO:0007669"/>
    <property type="project" value="UniProtKB-ARBA"/>
</dbReference>
<keyword evidence="5" id="KW-1185">Reference proteome</keyword>
<dbReference type="EMBL" id="PQIB02000009">
    <property type="protein sequence ID" value="RLM99778.1"/>
    <property type="molecule type" value="Genomic_DNA"/>
</dbReference>
<comment type="cofactor">
    <cofactor evidence="1">
        <name>pyridoxal 5'-phosphate</name>
        <dbReference type="ChEBI" id="CHEBI:597326"/>
    </cofactor>
</comment>
<dbReference type="FunFam" id="3.20.10.10:FF:000002">
    <property type="entry name" value="D-alanine aminotransferase"/>
    <property type="match status" value="1"/>
</dbReference>
<sequence length="375" mass="40427">MDQIQKSGSVSKLWQPEVKENKEGWSKSRKQLGTCFRAHGALPPVGEDRQVPVYASGIQVLEKLQEKWESTQRRYPAMYSSVVGGIILDPSMMVIPIDDHMVHRGHGVFDTATISDGCLYELDSHLDRLLASASKAKIDPPFPRETMRGILIQMTAASGCKDGSIKYWLSAGPGDFLLSPTGCTRPAFYAVAIAASAATRRSQQNDGVRAITTTVPMKHPFFAGIKSVNYLPNALALVEAEARGAYAPVWVDEDGCVAEGPTMNVAFVTADGDLVLPAFEKVLSGCTAKRLLALAPRLVEAGLLRSAGDARISADEARRCAEMMFVGSGLPVLPVVEWDGQPVGDGRVGKVSLALSELLRDDMKSGPDRIPVPYS</sequence>
<dbReference type="PANTHER" id="PTHR42743">
    <property type="entry name" value="AMINO-ACID AMINOTRANSFERASE"/>
    <property type="match status" value="1"/>
</dbReference>
<dbReference type="InterPro" id="IPR036038">
    <property type="entry name" value="Aminotransferase-like"/>
</dbReference>
<dbReference type="InterPro" id="IPR050571">
    <property type="entry name" value="Class-IV_PLP-Dep_Aminotrnsfr"/>
</dbReference>
<dbReference type="Pfam" id="PF01063">
    <property type="entry name" value="Aminotran_4"/>
    <property type="match status" value="1"/>
</dbReference>
<reference evidence="5" key="1">
    <citation type="journal article" date="2019" name="Nat. Commun.">
        <title>The genome of broomcorn millet.</title>
        <authorList>
            <person name="Zou C."/>
            <person name="Miki D."/>
            <person name="Li D."/>
            <person name="Tang Q."/>
            <person name="Xiao L."/>
            <person name="Rajput S."/>
            <person name="Deng P."/>
            <person name="Jia W."/>
            <person name="Huang R."/>
            <person name="Zhang M."/>
            <person name="Sun Y."/>
            <person name="Hu J."/>
            <person name="Fu X."/>
            <person name="Schnable P.S."/>
            <person name="Li F."/>
            <person name="Zhang H."/>
            <person name="Feng B."/>
            <person name="Zhu X."/>
            <person name="Liu R."/>
            <person name="Schnable J.C."/>
            <person name="Zhu J.-K."/>
            <person name="Zhang H."/>
        </authorList>
    </citation>
    <scope>NUCLEOTIDE SEQUENCE [LARGE SCALE GENOMIC DNA]</scope>
</reference>
<dbReference type="InterPro" id="IPR043131">
    <property type="entry name" value="BCAT-like_N"/>
</dbReference>
<dbReference type="OrthoDB" id="25921at2759"/>
<evidence type="ECO:0000256" key="2">
    <source>
        <dbReference type="ARBA" id="ARBA00009320"/>
    </source>
</evidence>
<proteinExistence type="inferred from homology"/>